<keyword evidence="6" id="KW-0574">Periplasm</keyword>
<dbReference type="Pfam" id="PF01520">
    <property type="entry name" value="Amidase_3"/>
    <property type="match status" value="1"/>
</dbReference>
<dbReference type="CDD" id="cd02696">
    <property type="entry name" value="MurNAc-LAA"/>
    <property type="match status" value="1"/>
</dbReference>
<evidence type="ECO:0000256" key="5">
    <source>
        <dbReference type="ARBA" id="ARBA00022729"/>
    </source>
</evidence>
<feature type="chain" id="PRO_5043806488" description="N-acetylmuramoyl-L-alanine amidase AmiA" evidence="10">
    <location>
        <begin position="37"/>
        <end position="291"/>
    </location>
</feature>
<dbReference type="InterPro" id="IPR050695">
    <property type="entry name" value="N-acetylmuramoyl_amidase_3"/>
</dbReference>
<dbReference type="GO" id="GO:0071555">
    <property type="term" value="P:cell wall organization"/>
    <property type="evidence" value="ECO:0007669"/>
    <property type="project" value="UniProtKB-KW"/>
</dbReference>
<comment type="catalytic activity">
    <reaction evidence="1">
        <text>Hydrolyzes the link between N-acetylmuramoyl residues and L-amino acid residues in certain cell-wall glycopeptides.</text>
        <dbReference type="EC" id="3.5.1.28"/>
    </reaction>
</comment>
<feature type="signal peptide" evidence="10">
    <location>
        <begin position="1"/>
        <end position="36"/>
    </location>
</feature>
<evidence type="ECO:0000256" key="9">
    <source>
        <dbReference type="ARBA" id="ARBA00074579"/>
    </source>
</evidence>
<dbReference type="SMART" id="SM00646">
    <property type="entry name" value="Ami_3"/>
    <property type="match status" value="1"/>
</dbReference>
<feature type="domain" description="MurNAc-LAA" evidence="11">
    <location>
        <begin position="117"/>
        <end position="272"/>
    </location>
</feature>
<sequence>MNKYQRESATSVLQTRRRLLLSGLAVFAMANRSVMAADGLLRSMQEPRKAADKPRCVMIDPGHGGIDPGAIGHRGIEEKHVVLSIANKVRANLAMQPHIQTRLTREEDEFIPLFRRVELAQEHRASLFVSIHADGFTDADAAGASVFALSNRGASSAMAAYLSKQENAADDVAGAQYKQQDNYLQQVLFDLVQTDTIKNSLTLGRHLLNHIRPVHQLHSQHTEQAAFAVLKSASIPSVLVETSFITNHREEQLLENSGFQDRIALAISNGILDFLDYYDAHERHFTSSSAG</sequence>
<dbReference type="InterPro" id="IPR002508">
    <property type="entry name" value="MurNAc-LAA_cat"/>
</dbReference>
<gene>
    <name evidence="12" type="primary">amiA</name>
    <name evidence="12" type="ORF">ABK905_19225</name>
</gene>
<dbReference type="GO" id="GO:0009253">
    <property type="term" value="P:peptidoglycan catabolic process"/>
    <property type="evidence" value="ECO:0007669"/>
    <property type="project" value="InterPro"/>
</dbReference>
<dbReference type="FunFam" id="3.40.630.40:FF:000002">
    <property type="entry name" value="N-acetylmuramoyl-L-alanine amidase AmiA"/>
    <property type="match status" value="1"/>
</dbReference>
<dbReference type="GO" id="GO:0030288">
    <property type="term" value="C:outer membrane-bounded periplasmic space"/>
    <property type="evidence" value="ECO:0007669"/>
    <property type="project" value="TreeGrafter"/>
</dbReference>
<dbReference type="EC" id="3.5.1.28" evidence="4"/>
<dbReference type="SUPFAM" id="SSF53187">
    <property type="entry name" value="Zn-dependent exopeptidases"/>
    <property type="match status" value="1"/>
</dbReference>
<evidence type="ECO:0000256" key="7">
    <source>
        <dbReference type="ARBA" id="ARBA00022801"/>
    </source>
</evidence>
<dbReference type="AlphaFoldDB" id="A0AAU7Q6M0"/>
<protein>
    <recommendedName>
        <fullName evidence="9">N-acetylmuramoyl-L-alanine amidase AmiA</fullName>
        <ecNumber evidence="4">3.5.1.28</ecNumber>
    </recommendedName>
</protein>
<evidence type="ECO:0000256" key="2">
    <source>
        <dbReference type="ARBA" id="ARBA00004418"/>
    </source>
</evidence>
<evidence type="ECO:0000256" key="6">
    <source>
        <dbReference type="ARBA" id="ARBA00022764"/>
    </source>
</evidence>
<name>A0AAU7Q6M0_9GAMM</name>
<reference evidence="12" key="1">
    <citation type="submission" date="2024-06" db="EMBL/GenBank/DDBJ databases">
        <authorList>
            <person name="Coelho C."/>
            <person name="Bento M."/>
            <person name="Garcia E."/>
            <person name="Camelo A."/>
            <person name="Brandao I."/>
            <person name="Espirito Santo C."/>
            <person name="Trovao J."/>
            <person name="Verissimo A."/>
            <person name="Costa J."/>
            <person name="Tiago I."/>
        </authorList>
    </citation>
    <scope>NUCLEOTIDE SEQUENCE</scope>
    <source>
        <strain evidence="12">KWT182</strain>
    </source>
</reference>
<evidence type="ECO:0000256" key="10">
    <source>
        <dbReference type="SAM" id="SignalP"/>
    </source>
</evidence>
<evidence type="ECO:0000256" key="4">
    <source>
        <dbReference type="ARBA" id="ARBA00011901"/>
    </source>
</evidence>
<dbReference type="EMBL" id="CP157947">
    <property type="protein sequence ID" value="XBS68723.1"/>
    <property type="molecule type" value="Genomic_DNA"/>
</dbReference>
<proteinExistence type="inferred from homology"/>
<evidence type="ECO:0000256" key="1">
    <source>
        <dbReference type="ARBA" id="ARBA00001561"/>
    </source>
</evidence>
<keyword evidence="5 10" id="KW-0732">Signal</keyword>
<evidence type="ECO:0000313" key="12">
    <source>
        <dbReference type="EMBL" id="XBS68723.1"/>
    </source>
</evidence>
<comment type="subcellular location">
    <subcellularLocation>
        <location evidence="2">Periplasm</location>
    </subcellularLocation>
</comment>
<evidence type="ECO:0000256" key="8">
    <source>
        <dbReference type="ARBA" id="ARBA00023316"/>
    </source>
</evidence>
<dbReference type="PANTHER" id="PTHR30404">
    <property type="entry name" value="N-ACETYLMURAMOYL-L-ALANINE AMIDASE"/>
    <property type="match status" value="1"/>
</dbReference>
<accession>A0AAU7Q6M0</accession>
<keyword evidence="8" id="KW-0961">Cell wall biogenesis/degradation</keyword>
<dbReference type="Gene3D" id="3.40.630.40">
    <property type="entry name" value="Zn-dependent exopeptidases"/>
    <property type="match status" value="1"/>
</dbReference>
<dbReference type="NCBIfam" id="NF007652">
    <property type="entry name" value="PRK10319.1"/>
    <property type="match status" value="1"/>
</dbReference>
<dbReference type="GO" id="GO:0008745">
    <property type="term" value="F:N-acetylmuramoyl-L-alanine amidase activity"/>
    <property type="evidence" value="ECO:0007669"/>
    <property type="project" value="UniProtKB-EC"/>
</dbReference>
<evidence type="ECO:0000259" key="11">
    <source>
        <dbReference type="SMART" id="SM00646"/>
    </source>
</evidence>
<keyword evidence="7 12" id="KW-0378">Hydrolase</keyword>
<dbReference type="PANTHER" id="PTHR30404:SF2">
    <property type="entry name" value="N-ACETYLMURAMOYL-L-ALANINE AMIDASE AMIA"/>
    <property type="match status" value="1"/>
</dbReference>
<evidence type="ECO:0000256" key="3">
    <source>
        <dbReference type="ARBA" id="ARBA00010860"/>
    </source>
</evidence>
<comment type="similarity">
    <text evidence="3">Belongs to the N-acetylmuramoyl-L-alanine amidase 3 family.</text>
</comment>
<organism evidence="12">
    <name type="scientific">Acerihabitans sp. KWT182</name>
    <dbReference type="NCBI Taxonomy" id="3157919"/>
    <lineage>
        <taxon>Bacteria</taxon>
        <taxon>Pseudomonadati</taxon>
        <taxon>Pseudomonadota</taxon>
        <taxon>Gammaproteobacteria</taxon>
        <taxon>Enterobacterales</taxon>
        <taxon>Pectobacteriaceae</taxon>
        <taxon>Acerihabitans</taxon>
    </lineage>
</organism>